<dbReference type="Proteomes" id="UP000320582">
    <property type="component" value="Unassembled WGS sequence"/>
</dbReference>
<feature type="chain" id="PRO_5021999641" evidence="1">
    <location>
        <begin position="23"/>
        <end position="250"/>
    </location>
</feature>
<evidence type="ECO:0000259" key="2">
    <source>
        <dbReference type="Pfam" id="PF09992"/>
    </source>
</evidence>
<evidence type="ECO:0000313" key="3">
    <source>
        <dbReference type="EMBL" id="TQM93208.1"/>
    </source>
</evidence>
<gene>
    <name evidence="3" type="ORF">BD293_1838</name>
</gene>
<name>A0A543KDR3_9RHOB</name>
<dbReference type="OrthoDB" id="5515706at2"/>
<dbReference type="AlphaFoldDB" id="A0A543KDR3"/>
<dbReference type="InterPro" id="IPR018711">
    <property type="entry name" value="NAGPA"/>
</dbReference>
<protein>
    <submittedName>
        <fullName evidence="3">Uncharacterized protein YigE (DUF2233 family)</fullName>
    </submittedName>
</protein>
<keyword evidence="4" id="KW-1185">Reference proteome</keyword>
<dbReference type="Pfam" id="PF09992">
    <property type="entry name" value="NAGPA"/>
    <property type="match status" value="1"/>
</dbReference>
<feature type="domain" description="Phosphodiester glycosidase" evidence="2">
    <location>
        <begin position="74"/>
        <end position="219"/>
    </location>
</feature>
<organism evidence="3 4">
    <name type="scientific">Roseinatronobacter monicus</name>
    <dbReference type="NCBI Taxonomy" id="393481"/>
    <lineage>
        <taxon>Bacteria</taxon>
        <taxon>Pseudomonadati</taxon>
        <taxon>Pseudomonadota</taxon>
        <taxon>Alphaproteobacteria</taxon>
        <taxon>Rhodobacterales</taxon>
        <taxon>Paracoccaceae</taxon>
        <taxon>Roseinatronobacter</taxon>
    </lineage>
</organism>
<sequence>MNLRRNLAALAALLLCATSAAADCANTEFQGQNFTYCRANASDDIRLFLYAKDTQVYGNFRTVDEALARDGKKLAFAMNGSMYHPDRSPVGLFVEKGEEVSRIVTSEGPGNFGLLPNGVFCIEDSRFTLIESRSFASAPPQCQYAAQSGPMLVIDGAYHPRFLNDSDSRLIRNGVGVSADGKRAVFAIANSPVNFYEFARFFRDYLEMPQALYIDGNVSRLHAPALRRSDWGTLLGPIVGKVVDVTTPTN</sequence>
<comment type="caution">
    <text evidence="3">The sequence shown here is derived from an EMBL/GenBank/DDBJ whole genome shotgun (WGS) entry which is preliminary data.</text>
</comment>
<evidence type="ECO:0000256" key="1">
    <source>
        <dbReference type="SAM" id="SignalP"/>
    </source>
</evidence>
<feature type="signal peptide" evidence="1">
    <location>
        <begin position="1"/>
        <end position="22"/>
    </location>
</feature>
<dbReference type="EMBL" id="VFPT01000001">
    <property type="protein sequence ID" value="TQM93208.1"/>
    <property type="molecule type" value="Genomic_DNA"/>
</dbReference>
<proteinExistence type="predicted"/>
<evidence type="ECO:0000313" key="4">
    <source>
        <dbReference type="Proteomes" id="UP000320582"/>
    </source>
</evidence>
<reference evidence="3 4" key="1">
    <citation type="submission" date="2019-06" db="EMBL/GenBank/DDBJ databases">
        <title>Genomic Encyclopedia of Archaeal and Bacterial Type Strains, Phase II (KMG-II): from individual species to whole genera.</title>
        <authorList>
            <person name="Goeker M."/>
        </authorList>
    </citation>
    <scope>NUCLEOTIDE SEQUENCE [LARGE SCALE GENOMIC DNA]</scope>
    <source>
        <strain evidence="3 4">DSM 18423</strain>
    </source>
</reference>
<accession>A0A543KDR3</accession>
<keyword evidence="1" id="KW-0732">Signal</keyword>